<dbReference type="GO" id="GO:0005737">
    <property type="term" value="C:cytoplasm"/>
    <property type="evidence" value="ECO:0007669"/>
    <property type="project" value="UniProtKB-SubCell"/>
</dbReference>
<evidence type="ECO:0000259" key="11">
    <source>
        <dbReference type="PROSITE" id="PS51048"/>
    </source>
</evidence>
<dbReference type="PANTHER" id="PTHR13164">
    <property type="entry name" value="CALICYLIN BINDING PROTEIN"/>
    <property type="match status" value="1"/>
</dbReference>
<keyword evidence="5" id="KW-0597">Phosphoprotein</keyword>
<evidence type="ECO:0000256" key="7">
    <source>
        <dbReference type="ARBA" id="ARBA00022990"/>
    </source>
</evidence>
<sequence>MLILWSFIQIAGLEADLQEVTRVLELCESSRVREVLSQEKQKIEKELKQKQSRREAGERPDTAVKGYTVKINNYGWDQSDKFVKIYITLKGVHKVPENVEVKFTERYFNPLFLRVLSLWIEPKLKFLTDDINVIFCFVLSKSSYDENADPGEGLMNMLKKIYSEGDDEMKRTINKAWSESQEKKSRGDDFDF</sequence>
<dbReference type="InterPro" id="IPR008978">
    <property type="entry name" value="HSP20-like_chaperone"/>
</dbReference>
<dbReference type="PROSITE" id="PS51048">
    <property type="entry name" value="SGS"/>
    <property type="match status" value="1"/>
</dbReference>
<reference evidence="12" key="1">
    <citation type="submission" date="2025-08" db="UniProtKB">
        <authorList>
            <consortium name="Ensembl"/>
        </authorList>
    </citation>
    <scope>IDENTIFICATION</scope>
</reference>
<evidence type="ECO:0000256" key="6">
    <source>
        <dbReference type="ARBA" id="ARBA00022786"/>
    </source>
</evidence>
<evidence type="ECO:0000313" key="12">
    <source>
        <dbReference type="Ensembl" id="ENSAMXP00005006216.1"/>
    </source>
</evidence>
<evidence type="ECO:0000256" key="2">
    <source>
        <dbReference type="ARBA" id="ARBA00004496"/>
    </source>
</evidence>
<dbReference type="PANTHER" id="PTHR13164:SF3">
    <property type="entry name" value="CALCYCLIN-BINDING PROTEIN"/>
    <property type="match status" value="1"/>
</dbReference>
<protein>
    <recommendedName>
        <fullName evidence="3">Calcyclin-binding protein</fullName>
    </recommendedName>
</protein>
<evidence type="ECO:0000256" key="9">
    <source>
        <dbReference type="ARBA" id="ARBA00025145"/>
    </source>
</evidence>
<organism evidence="12 13">
    <name type="scientific">Astyanax mexicanus</name>
    <name type="common">Blind cave fish</name>
    <name type="synonym">Astyanax fasciatus mexicanus</name>
    <dbReference type="NCBI Taxonomy" id="7994"/>
    <lineage>
        <taxon>Eukaryota</taxon>
        <taxon>Metazoa</taxon>
        <taxon>Chordata</taxon>
        <taxon>Craniata</taxon>
        <taxon>Vertebrata</taxon>
        <taxon>Euteleostomi</taxon>
        <taxon>Actinopterygii</taxon>
        <taxon>Neopterygii</taxon>
        <taxon>Teleostei</taxon>
        <taxon>Ostariophysi</taxon>
        <taxon>Characiformes</taxon>
        <taxon>Characoidei</taxon>
        <taxon>Acestrorhamphidae</taxon>
        <taxon>Acestrorhamphinae</taxon>
        <taxon>Astyanax</taxon>
    </lineage>
</organism>
<feature type="chain" id="PRO_5034131192" description="Calcyclin-binding protein" evidence="10">
    <location>
        <begin position="16"/>
        <end position="192"/>
    </location>
</feature>
<comment type="function">
    <text evidence="9">May be involved in calcium-dependent ubiquitination and subsequent proteasomal degradation of target proteins. Probably serves as a molecular bridge in ubiquitin E3 complexes. Participates in the ubiquitin-mediated degradation of beta-catenin (CTNNB1).</text>
</comment>
<dbReference type="SUPFAM" id="SSF140106">
    <property type="entry name" value="Calcyclin-binding protein-like"/>
    <property type="match status" value="1"/>
</dbReference>
<evidence type="ECO:0000313" key="13">
    <source>
        <dbReference type="Proteomes" id="UP000694621"/>
    </source>
</evidence>
<dbReference type="InterPro" id="IPR052289">
    <property type="entry name" value="Calcyclin-binding_UBL-bridge"/>
</dbReference>
<feature type="domain" description="SGS" evidence="11">
    <location>
        <begin position="120"/>
        <end position="192"/>
    </location>
</feature>
<dbReference type="AlphaFoldDB" id="A0A8B9H7M0"/>
<dbReference type="GO" id="GO:0007507">
    <property type="term" value="P:heart development"/>
    <property type="evidence" value="ECO:0007669"/>
    <property type="project" value="TreeGrafter"/>
</dbReference>
<keyword evidence="4" id="KW-0963">Cytoplasm</keyword>
<evidence type="ECO:0000256" key="3">
    <source>
        <dbReference type="ARBA" id="ARBA00015702"/>
    </source>
</evidence>
<dbReference type="Ensembl" id="ENSAMXT00005007049.1">
    <property type="protein sequence ID" value="ENSAMXP00005006216.1"/>
    <property type="gene ID" value="ENSAMXG00005003698.1"/>
</dbReference>
<evidence type="ECO:0000256" key="5">
    <source>
        <dbReference type="ARBA" id="ARBA00022553"/>
    </source>
</evidence>
<accession>A0A8B9H7M0</accession>
<name>A0A8B9H7M0_ASTMX</name>
<dbReference type="InterPro" id="IPR015120">
    <property type="entry name" value="Siah-Interact_N"/>
</dbReference>
<dbReference type="InterPro" id="IPR037201">
    <property type="entry name" value="CacyBP_N"/>
</dbReference>
<proteinExistence type="predicted"/>
<keyword evidence="8" id="KW-0539">Nucleus</keyword>
<evidence type="ECO:0000256" key="8">
    <source>
        <dbReference type="ARBA" id="ARBA00023242"/>
    </source>
</evidence>
<dbReference type="Proteomes" id="UP000694621">
    <property type="component" value="Unplaced"/>
</dbReference>
<dbReference type="Gene3D" id="2.60.40.790">
    <property type="match status" value="1"/>
</dbReference>
<keyword evidence="7" id="KW-0007">Acetylation</keyword>
<evidence type="ECO:0000256" key="4">
    <source>
        <dbReference type="ARBA" id="ARBA00022490"/>
    </source>
</evidence>
<evidence type="ECO:0000256" key="1">
    <source>
        <dbReference type="ARBA" id="ARBA00004123"/>
    </source>
</evidence>
<evidence type="ECO:0000256" key="10">
    <source>
        <dbReference type="SAM" id="SignalP"/>
    </source>
</evidence>
<dbReference type="GO" id="GO:0005634">
    <property type="term" value="C:nucleus"/>
    <property type="evidence" value="ECO:0007669"/>
    <property type="project" value="UniProtKB-SubCell"/>
</dbReference>
<dbReference type="Gene3D" id="4.10.860.10">
    <property type="entry name" value="UVR domain"/>
    <property type="match status" value="1"/>
</dbReference>
<dbReference type="Pfam" id="PF04969">
    <property type="entry name" value="CS"/>
    <property type="match status" value="1"/>
</dbReference>
<dbReference type="Pfam" id="PF09032">
    <property type="entry name" value="Siah-Interact_N"/>
    <property type="match status" value="1"/>
</dbReference>
<keyword evidence="10" id="KW-0732">Signal</keyword>
<dbReference type="SUPFAM" id="SSF49764">
    <property type="entry name" value="HSP20-like chaperones"/>
    <property type="match status" value="1"/>
</dbReference>
<feature type="signal peptide" evidence="10">
    <location>
        <begin position="1"/>
        <end position="15"/>
    </location>
</feature>
<keyword evidence="6" id="KW-0833">Ubl conjugation pathway</keyword>
<dbReference type="InterPro" id="IPR007699">
    <property type="entry name" value="SGS_dom"/>
</dbReference>
<dbReference type="InterPro" id="IPR007052">
    <property type="entry name" value="CS_dom"/>
</dbReference>
<comment type="subcellular location">
    <subcellularLocation>
        <location evidence="2">Cytoplasm</location>
    </subcellularLocation>
    <subcellularLocation>
        <location evidence="1">Nucleus</location>
    </subcellularLocation>
</comment>